<evidence type="ECO:0000256" key="3">
    <source>
        <dbReference type="ARBA" id="ARBA00022643"/>
    </source>
</evidence>
<keyword evidence="5" id="KW-0560">Oxidoreductase</keyword>
<dbReference type="AlphaFoldDB" id="A0A4R2F3W3"/>
<dbReference type="InterPro" id="IPR044152">
    <property type="entry name" value="YqjM-like"/>
</dbReference>
<dbReference type="SUPFAM" id="SSF51395">
    <property type="entry name" value="FMN-linked oxidoreductases"/>
    <property type="match status" value="1"/>
</dbReference>
<dbReference type="InterPro" id="IPR013785">
    <property type="entry name" value="Aldolase_TIM"/>
</dbReference>
<dbReference type="Proteomes" id="UP000294832">
    <property type="component" value="Unassembled WGS sequence"/>
</dbReference>
<evidence type="ECO:0000256" key="5">
    <source>
        <dbReference type="ARBA" id="ARBA00023002"/>
    </source>
</evidence>
<organism evidence="7 8">
    <name type="scientific">Shewanella fodinae</name>
    <dbReference type="NCBI Taxonomy" id="552357"/>
    <lineage>
        <taxon>Bacteria</taxon>
        <taxon>Pseudomonadati</taxon>
        <taxon>Pseudomonadota</taxon>
        <taxon>Gammaproteobacteria</taxon>
        <taxon>Alteromonadales</taxon>
        <taxon>Shewanellaceae</taxon>
        <taxon>Shewanella</taxon>
    </lineage>
</organism>
<protein>
    <submittedName>
        <fullName evidence="7">2,4-dienoyl-CoA reductase-like NADH-dependent reductase (Old Yellow Enzyme family)</fullName>
    </submittedName>
</protein>
<evidence type="ECO:0000256" key="4">
    <source>
        <dbReference type="ARBA" id="ARBA00022857"/>
    </source>
</evidence>
<evidence type="ECO:0000256" key="1">
    <source>
        <dbReference type="ARBA" id="ARBA00001917"/>
    </source>
</evidence>
<sequence>MVKLFSPLSVGALTLKNRIIIAPMCMYSANNGVLQPWHWQHYGNLAQSAAGMLIIEASAVAPEARISYADVGLWNDECQQALQQLVDDIRRDSDMPLLVQLGHAGRKASCDKPWDGGQQLPASDERSWQTIAPSALPFAEGQRSPQAMTKIQIDECIRQFVAAAKRAHAAGLNGVELHAAHGYLLHQFLSPLSNRRDDEFGGSLSNRMRLPLAIFDAVRAALPQDFVVGVRISATDWVDGGWDLPQSIEFARELDHRGCDYIHVSSGGLSEKQQIAIGAGYQVPFAAAITAQVQMPVIAVGLITDPLQAEKILQQQQADAIALARGILYDPRWPWHAAAALGAEVQAAPQYLRCQPHGLKTLLHR</sequence>
<dbReference type="PANTHER" id="PTHR43303:SF4">
    <property type="entry name" value="NADPH DEHYDROGENASE C23G7.10C-RELATED"/>
    <property type="match status" value="1"/>
</dbReference>
<comment type="cofactor">
    <cofactor evidence="1">
        <name>FMN</name>
        <dbReference type="ChEBI" id="CHEBI:58210"/>
    </cofactor>
</comment>
<reference evidence="7 8" key="1">
    <citation type="submission" date="2019-03" db="EMBL/GenBank/DDBJ databases">
        <title>Freshwater and sediment microbial communities from various areas in North America, analyzing microbe dynamics in response to fracking.</title>
        <authorList>
            <person name="Lamendella R."/>
        </authorList>
    </citation>
    <scope>NUCLEOTIDE SEQUENCE [LARGE SCALE GENOMIC DNA]</scope>
    <source>
        <strain evidence="7 8">74A</strain>
    </source>
</reference>
<dbReference type="RefSeq" id="WP_133040303.1">
    <property type="nucleotide sequence ID" value="NZ_SLWF01000036.1"/>
</dbReference>
<dbReference type="EMBL" id="SLWF01000036">
    <property type="protein sequence ID" value="TCN78893.1"/>
    <property type="molecule type" value="Genomic_DNA"/>
</dbReference>
<evidence type="ECO:0000313" key="7">
    <source>
        <dbReference type="EMBL" id="TCN78893.1"/>
    </source>
</evidence>
<keyword evidence="4" id="KW-0521">NADP</keyword>
<gene>
    <name evidence="7" type="ORF">EDC91_1362</name>
</gene>
<dbReference type="GO" id="GO:0050661">
    <property type="term" value="F:NADP binding"/>
    <property type="evidence" value="ECO:0007669"/>
    <property type="project" value="InterPro"/>
</dbReference>
<accession>A0A4R2F3W3</accession>
<dbReference type="CDD" id="cd02932">
    <property type="entry name" value="OYE_YqiM_FMN"/>
    <property type="match status" value="1"/>
</dbReference>
<proteinExistence type="predicted"/>
<name>A0A4R2F3W3_9GAMM</name>
<evidence type="ECO:0000256" key="2">
    <source>
        <dbReference type="ARBA" id="ARBA00022630"/>
    </source>
</evidence>
<dbReference type="OrthoDB" id="8523426at2"/>
<dbReference type="Gene3D" id="3.20.20.70">
    <property type="entry name" value="Aldolase class I"/>
    <property type="match status" value="1"/>
</dbReference>
<dbReference type="InterPro" id="IPR001155">
    <property type="entry name" value="OxRdtase_FMN_N"/>
</dbReference>
<dbReference type="GO" id="GO:0003959">
    <property type="term" value="F:NADPH dehydrogenase activity"/>
    <property type="evidence" value="ECO:0007669"/>
    <property type="project" value="InterPro"/>
</dbReference>
<evidence type="ECO:0000259" key="6">
    <source>
        <dbReference type="Pfam" id="PF00724"/>
    </source>
</evidence>
<keyword evidence="3" id="KW-0288">FMN</keyword>
<feature type="domain" description="NADH:flavin oxidoreductase/NADH oxidase N-terminal" evidence="6">
    <location>
        <begin position="3"/>
        <end position="339"/>
    </location>
</feature>
<evidence type="ECO:0000313" key="8">
    <source>
        <dbReference type="Proteomes" id="UP000294832"/>
    </source>
</evidence>
<dbReference type="PANTHER" id="PTHR43303">
    <property type="entry name" value="NADPH DEHYDROGENASE C23G7.10C-RELATED"/>
    <property type="match status" value="1"/>
</dbReference>
<comment type="caution">
    <text evidence="7">The sequence shown here is derived from an EMBL/GenBank/DDBJ whole genome shotgun (WGS) entry which is preliminary data.</text>
</comment>
<keyword evidence="8" id="KW-1185">Reference proteome</keyword>
<keyword evidence="2" id="KW-0285">Flavoprotein</keyword>
<dbReference type="GO" id="GO:0010181">
    <property type="term" value="F:FMN binding"/>
    <property type="evidence" value="ECO:0007669"/>
    <property type="project" value="InterPro"/>
</dbReference>
<dbReference type="Pfam" id="PF00724">
    <property type="entry name" value="Oxidored_FMN"/>
    <property type="match status" value="1"/>
</dbReference>